<evidence type="ECO:0000313" key="5">
    <source>
        <dbReference type="EMBL" id="MDQ7877133.1"/>
    </source>
</evidence>
<dbReference type="RefSeq" id="WP_308866535.1">
    <property type="nucleotide sequence ID" value="NZ_JAVFWO010000001.1"/>
</dbReference>
<dbReference type="PANTHER" id="PTHR30118:SF15">
    <property type="entry name" value="TRANSCRIPTIONAL REGULATORY PROTEIN"/>
    <property type="match status" value="1"/>
</dbReference>
<accession>A0ABU0YXS3</accession>
<dbReference type="PROSITE" id="PS50931">
    <property type="entry name" value="HTH_LYSR"/>
    <property type="match status" value="1"/>
</dbReference>
<dbReference type="PANTHER" id="PTHR30118">
    <property type="entry name" value="HTH-TYPE TRANSCRIPTIONAL REGULATOR LEUO-RELATED"/>
    <property type="match status" value="1"/>
</dbReference>
<reference evidence="5 6" key="1">
    <citation type="submission" date="2023-08" db="EMBL/GenBank/DDBJ databases">
        <title>Microbacterium psychrotolerans sp. nov., a psychrotolerant bacterium isolated from soil in Heilongjiang Province, China.</title>
        <authorList>
            <person name="An P."/>
            <person name="Zhao D."/>
            <person name="Xiang H."/>
        </authorList>
    </citation>
    <scope>NUCLEOTIDE SEQUENCE [LARGE SCALE GENOMIC DNA]</scope>
    <source>
        <strain evidence="5 6">QXD-8</strain>
    </source>
</reference>
<dbReference type="PRINTS" id="PR00039">
    <property type="entry name" value="HTHLYSR"/>
</dbReference>
<proteinExistence type="predicted"/>
<organism evidence="5 6">
    <name type="scientific">Microbacterium psychrotolerans</name>
    <dbReference type="NCBI Taxonomy" id="3068321"/>
    <lineage>
        <taxon>Bacteria</taxon>
        <taxon>Bacillati</taxon>
        <taxon>Actinomycetota</taxon>
        <taxon>Actinomycetes</taxon>
        <taxon>Micrococcales</taxon>
        <taxon>Microbacteriaceae</taxon>
        <taxon>Microbacterium</taxon>
    </lineage>
</organism>
<name>A0ABU0YXS3_9MICO</name>
<dbReference type="Gene3D" id="3.40.190.10">
    <property type="entry name" value="Periplasmic binding protein-like II"/>
    <property type="match status" value="2"/>
</dbReference>
<comment type="caution">
    <text evidence="5">The sequence shown here is derived from an EMBL/GenBank/DDBJ whole genome shotgun (WGS) entry which is preliminary data.</text>
</comment>
<feature type="domain" description="HTH lysR-type" evidence="4">
    <location>
        <begin position="1"/>
        <end position="58"/>
    </location>
</feature>
<evidence type="ECO:0000256" key="3">
    <source>
        <dbReference type="ARBA" id="ARBA00023163"/>
    </source>
</evidence>
<dbReference type="Gene3D" id="1.10.10.10">
    <property type="entry name" value="Winged helix-like DNA-binding domain superfamily/Winged helix DNA-binding domain"/>
    <property type="match status" value="1"/>
</dbReference>
<keyword evidence="6" id="KW-1185">Reference proteome</keyword>
<dbReference type="CDD" id="cd08417">
    <property type="entry name" value="PBP2_Nitroaromatics_like"/>
    <property type="match status" value="1"/>
</dbReference>
<dbReference type="InterPro" id="IPR037402">
    <property type="entry name" value="YidZ_PBP2"/>
</dbReference>
<sequence length="297" mass="33318">MDYNLLKPLRALLEERNVTRAAARLHMSQPVMSGHLARLRDHYDDVLLVRRGNQHSLTPLAERLLAALPHVLAETEQFFRLQSRFDPVTSSRTFTIAGVDYAVARVAPALSALASREAPNIRFEFPPVDTRLVNRLPDSLRTLDAVILPHGYAVDQPHIDLPLERWVCLVDAASGISEFPTADELLTRPWVQNLAAREDMNPARRQLQFRGIEISVAAVTPHFFVIPSLVVGTDRVAVVPEGLASMAVAMLPRLRVVVPPLDLAPVHDAFWWLPDREHDAEHIWLRELLARAAAEII</sequence>
<evidence type="ECO:0000313" key="6">
    <source>
        <dbReference type="Proteomes" id="UP001235133"/>
    </source>
</evidence>
<protein>
    <submittedName>
        <fullName evidence="5">LysR family transcriptional regulator</fullName>
    </submittedName>
</protein>
<evidence type="ECO:0000256" key="2">
    <source>
        <dbReference type="ARBA" id="ARBA00023125"/>
    </source>
</evidence>
<evidence type="ECO:0000256" key="1">
    <source>
        <dbReference type="ARBA" id="ARBA00023015"/>
    </source>
</evidence>
<keyword evidence="1" id="KW-0805">Transcription regulation</keyword>
<dbReference type="Proteomes" id="UP001235133">
    <property type="component" value="Unassembled WGS sequence"/>
</dbReference>
<dbReference type="InterPro" id="IPR036388">
    <property type="entry name" value="WH-like_DNA-bd_sf"/>
</dbReference>
<dbReference type="EMBL" id="JAVFWO010000001">
    <property type="protein sequence ID" value="MDQ7877133.1"/>
    <property type="molecule type" value="Genomic_DNA"/>
</dbReference>
<evidence type="ECO:0000259" key="4">
    <source>
        <dbReference type="PROSITE" id="PS50931"/>
    </source>
</evidence>
<keyword evidence="2" id="KW-0238">DNA-binding</keyword>
<dbReference type="Pfam" id="PF00126">
    <property type="entry name" value="HTH_1"/>
    <property type="match status" value="1"/>
</dbReference>
<dbReference type="SUPFAM" id="SSF53850">
    <property type="entry name" value="Periplasmic binding protein-like II"/>
    <property type="match status" value="1"/>
</dbReference>
<dbReference type="InterPro" id="IPR050389">
    <property type="entry name" value="LysR-type_TF"/>
</dbReference>
<keyword evidence="3" id="KW-0804">Transcription</keyword>
<dbReference type="InterPro" id="IPR036390">
    <property type="entry name" value="WH_DNA-bd_sf"/>
</dbReference>
<dbReference type="SUPFAM" id="SSF46785">
    <property type="entry name" value="Winged helix' DNA-binding domain"/>
    <property type="match status" value="1"/>
</dbReference>
<gene>
    <name evidence="5" type="ORF">Q9R08_04005</name>
</gene>
<dbReference type="InterPro" id="IPR000847">
    <property type="entry name" value="LysR_HTH_N"/>
</dbReference>